<evidence type="ECO:0000256" key="4">
    <source>
        <dbReference type="ARBA" id="ARBA00022679"/>
    </source>
</evidence>
<feature type="binding site" evidence="6">
    <location>
        <position position="229"/>
    </location>
    <ligand>
        <name>S-adenosyl-L-methionine</name>
        <dbReference type="ChEBI" id="CHEBI:59789"/>
    </ligand>
</feature>
<gene>
    <name evidence="6" type="primary">prmA</name>
    <name evidence="7" type="ORF">WH96_12225</name>
</gene>
<dbReference type="RefSeq" id="WP_047764442.1">
    <property type="nucleotide sequence ID" value="NZ_LAQL01000007.1"/>
</dbReference>
<comment type="function">
    <text evidence="6">Methylates ribosomal protein L11.</text>
</comment>
<dbReference type="GO" id="GO:0008276">
    <property type="term" value="F:protein methyltransferase activity"/>
    <property type="evidence" value="ECO:0007669"/>
    <property type="project" value="UniProtKB-UniRule"/>
</dbReference>
<dbReference type="GO" id="GO:0032259">
    <property type="term" value="P:methylation"/>
    <property type="evidence" value="ECO:0007669"/>
    <property type="project" value="UniProtKB-KW"/>
</dbReference>
<dbReference type="InterPro" id="IPR029063">
    <property type="entry name" value="SAM-dependent_MTases_sf"/>
</dbReference>
<keyword evidence="8" id="KW-1185">Reference proteome</keyword>
<dbReference type="EC" id="2.1.1.-" evidence="6"/>
<dbReference type="Gene3D" id="3.40.50.150">
    <property type="entry name" value="Vaccinia Virus protein VP39"/>
    <property type="match status" value="1"/>
</dbReference>
<reference evidence="7 8" key="1">
    <citation type="submission" date="2015-03" db="EMBL/GenBank/DDBJ databases">
        <title>Genome Sequence of Kiloniella spongiae MEBiC09566, isolated from a marine sponge.</title>
        <authorList>
            <person name="Shao Z."/>
            <person name="Wang L."/>
            <person name="Li X."/>
        </authorList>
    </citation>
    <scope>NUCLEOTIDE SEQUENCE [LARGE SCALE GENOMIC DNA]</scope>
    <source>
        <strain evidence="7 8">MEBiC09566</strain>
    </source>
</reference>
<keyword evidence="2 6" id="KW-0963">Cytoplasm</keyword>
<dbReference type="InterPro" id="IPR004498">
    <property type="entry name" value="Ribosomal_PrmA_MeTrfase"/>
</dbReference>
<dbReference type="AlphaFoldDB" id="A0A0H2MIB4"/>
<evidence type="ECO:0000256" key="2">
    <source>
        <dbReference type="ARBA" id="ARBA00022490"/>
    </source>
</evidence>
<dbReference type="SUPFAM" id="SSF53335">
    <property type="entry name" value="S-adenosyl-L-methionine-dependent methyltransferases"/>
    <property type="match status" value="1"/>
</dbReference>
<organism evidence="7 8">
    <name type="scientific">Kiloniella spongiae</name>
    <dbReference type="NCBI Taxonomy" id="1489064"/>
    <lineage>
        <taxon>Bacteria</taxon>
        <taxon>Pseudomonadati</taxon>
        <taxon>Pseudomonadota</taxon>
        <taxon>Alphaproteobacteria</taxon>
        <taxon>Rhodospirillales</taxon>
        <taxon>Kiloniellaceae</taxon>
        <taxon>Kiloniella</taxon>
    </lineage>
</organism>
<dbReference type="GO" id="GO:0005737">
    <property type="term" value="C:cytoplasm"/>
    <property type="evidence" value="ECO:0007669"/>
    <property type="project" value="UniProtKB-SubCell"/>
</dbReference>
<feature type="binding site" evidence="6">
    <location>
        <position position="138"/>
    </location>
    <ligand>
        <name>S-adenosyl-L-methionine</name>
        <dbReference type="ChEBI" id="CHEBI:59789"/>
    </ligand>
</feature>
<dbReference type="CDD" id="cd02440">
    <property type="entry name" value="AdoMet_MTases"/>
    <property type="match status" value="1"/>
</dbReference>
<comment type="similarity">
    <text evidence="1 6">Belongs to the methyltransferase superfamily. PrmA family.</text>
</comment>
<keyword evidence="4 6" id="KW-0808">Transferase</keyword>
<evidence type="ECO:0000256" key="3">
    <source>
        <dbReference type="ARBA" id="ARBA00022603"/>
    </source>
</evidence>
<keyword evidence="3 6" id="KW-0489">Methyltransferase</keyword>
<feature type="binding site" evidence="6">
    <location>
        <position position="161"/>
    </location>
    <ligand>
        <name>S-adenosyl-L-methionine</name>
        <dbReference type="ChEBI" id="CHEBI:59789"/>
    </ligand>
</feature>
<evidence type="ECO:0000313" key="7">
    <source>
        <dbReference type="EMBL" id="KLN60477.1"/>
    </source>
</evidence>
<dbReference type="STRING" id="1489064.WH96_12225"/>
<dbReference type="HAMAP" id="MF_00735">
    <property type="entry name" value="Methyltr_PrmA"/>
    <property type="match status" value="1"/>
</dbReference>
<sequence length="292" mass="30924">MREDNSAVWVVALDIQEVNLPIYELALEPLDGAIVTTNPNEAGIVSVKVYVDGKPSDEQVNNILTSTAEIIGGDVPEITIEQLPDVDWVTESQKALPPIVAGKFFVHGSHVTEQPPEGSVPLLIEANVAFGTGQHDTTKGCLIALTDLAENKKVANALDMGCGSGILSMGIKILWDCPVLGVDIDADSVRVALENADLNNVSDITGVCGDGYNAPEVTARGPYDLIAANILAEPLCQMAPLLEKNLAEGGVAVLSGLLITQQDKVVKAHEALGLKVIRELHLGEWATLVLSR</sequence>
<dbReference type="InterPro" id="IPR050078">
    <property type="entry name" value="Ribosomal_L11_MeTrfase_PrmA"/>
</dbReference>
<dbReference type="PANTHER" id="PTHR43648">
    <property type="entry name" value="ELECTRON TRANSFER FLAVOPROTEIN BETA SUBUNIT LYSINE METHYLTRANSFERASE"/>
    <property type="match status" value="1"/>
</dbReference>
<accession>A0A0H2MIB4</accession>
<evidence type="ECO:0000256" key="1">
    <source>
        <dbReference type="ARBA" id="ARBA00009741"/>
    </source>
</evidence>
<dbReference type="Proteomes" id="UP000035444">
    <property type="component" value="Unassembled WGS sequence"/>
</dbReference>
<comment type="catalytic activity">
    <reaction evidence="6">
        <text>L-lysyl-[protein] + 3 S-adenosyl-L-methionine = N(6),N(6),N(6)-trimethyl-L-lysyl-[protein] + 3 S-adenosyl-L-homocysteine + 3 H(+)</text>
        <dbReference type="Rhea" id="RHEA:54192"/>
        <dbReference type="Rhea" id="RHEA-COMP:9752"/>
        <dbReference type="Rhea" id="RHEA-COMP:13826"/>
        <dbReference type="ChEBI" id="CHEBI:15378"/>
        <dbReference type="ChEBI" id="CHEBI:29969"/>
        <dbReference type="ChEBI" id="CHEBI:57856"/>
        <dbReference type="ChEBI" id="CHEBI:59789"/>
        <dbReference type="ChEBI" id="CHEBI:61961"/>
    </reaction>
</comment>
<evidence type="ECO:0000313" key="8">
    <source>
        <dbReference type="Proteomes" id="UP000035444"/>
    </source>
</evidence>
<name>A0A0H2MIB4_9PROT</name>
<evidence type="ECO:0000256" key="6">
    <source>
        <dbReference type="HAMAP-Rule" id="MF_00735"/>
    </source>
</evidence>
<comment type="subcellular location">
    <subcellularLocation>
        <location evidence="6">Cytoplasm</location>
    </subcellularLocation>
</comment>
<protein>
    <recommendedName>
        <fullName evidence="6">Ribosomal protein L11 methyltransferase</fullName>
        <shortName evidence="6">L11 Mtase</shortName>
        <ecNumber evidence="6">2.1.1.-</ecNumber>
    </recommendedName>
</protein>
<keyword evidence="5 6" id="KW-0949">S-adenosyl-L-methionine</keyword>
<dbReference type="Pfam" id="PF06325">
    <property type="entry name" value="PrmA"/>
    <property type="match status" value="1"/>
</dbReference>
<comment type="caution">
    <text evidence="7">The sequence shown here is derived from an EMBL/GenBank/DDBJ whole genome shotgun (WGS) entry which is preliminary data.</text>
</comment>
<dbReference type="EMBL" id="LAQL01000007">
    <property type="protein sequence ID" value="KLN60477.1"/>
    <property type="molecule type" value="Genomic_DNA"/>
</dbReference>
<dbReference type="PATRIC" id="fig|1489064.4.peg.3767"/>
<dbReference type="PANTHER" id="PTHR43648:SF1">
    <property type="entry name" value="ELECTRON TRANSFER FLAVOPROTEIN BETA SUBUNIT LYSINE METHYLTRANSFERASE"/>
    <property type="match status" value="1"/>
</dbReference>
<proteinExistence type="inferred from homology"/>
<dbReference type="OrthoDB" id="9785995at2"/>
<evidence type="ECO:0000256" key="5">
    <source>
        <dbReference type="ARBA" id="ARBA00022691"/>
    </source>
</evidence>
<feature type="binding site" evidence="6">
    <location>
        <position position="183"/>
    </location>
    <ligand>
        <name>S-adenosyl-L-methionine</name>
        <dbReference type="ChEBI" id="CHEBI:59789"/>
    </ligand>
</feature>